<reference evidence="1" key="1">
    <citation type="submission" date="2022-10" db="EMBL/GenBank/DDBJ databases">
        <title>Vagococcus sp. isolated from poultry meat.</title>
        <authorList>
            <person name="Johansson P."/>
            <person name="Bjorkroth J."/>
        </authorList>
    </citation>
    <scope>NUCLEOTIDE SEQUENCE</scope>
    <source>
        <strain evidence="1">PNs007</strain>
    </source>
</reference>
<protein>
    <recommendedName>
        <fullName evidence="3">DNA-binding protein</fullName>
    </recommendedName>
</protein>
<gene>
    <name evidence="1" type="ORF">OL233_07660</name>
</gene>
<accession>A0ABT5X2D8</accession>
<proteinExistence type="predicted"/>
<organism evidence="1 2">
    <name type="scientific">Vagococcus proximus</name>
    <dbReference type="NCBI Taxonomy" id="2991417"/>
    <lineage>
        <taxon>Bacteria</taxon>
        <taxon>Bacillati</taxon>
        <taxon>Bacillota</taxon>
        <taxon>Bacilli</taxon>
        <taxon>Lactobacillales</taxon>
        <taxon>Enterococcaceae</taxon>
        <taxon>Vagococcus</taxon>
    </lineage>
</organism>
<evidence type="ECO:0008006" key="3">
    <source>
        <dbReference type="Google" id="ProtNLM"/>
    </source>
</evidence>
<dbReference type="RefSeq" id="WP_275471745.1">
    <property type="nucleotide sequence ID" value="NZ_JAPDSH010000005.1"/>
</dbReference>
<evidence type="ECO:0000313" key="1">
    <source>
        <dbReference type="EMBL" id="MDF0480168.1"/>
    </source>
</evidence>
<dbReference type="Proteomes" id="UP001147148">
    <property type="component" value="Unassembled WGS sequence"/>
</dbReference>
<comment type="caution">
    <text evidence="1">The sequence shown here is derived from an EMBL/GenBank/DDBJ whole genome shotgun (WGS) entry which is preliminary data.</text>
</comment>
<sequence>MLLPTRMAVLNHIDKVGTANLEEVMESLKPQYGSEKQFNKELYLDHLMALEANGYLHLKNYSLGNDDELVLSFEITEDGQQAVGKYVPQEYR</sequence>
<name>A0ABT5X2D8_9ENTE</name>
<keyword evidence="2" id="KW-1185">Reference proteome</keyword>
<dbReference type="EMBL" id="JAPDSH010000005">
    <property type="protein sequence ID" value="MDF0480168.1"/>
    <property type="molecule type" value="Genomic_DNA"/>
</dbReference>
<evidence type="ECO:0000313" key="2">
    <source>
        <dbReference type="Proteomes" id="UP001147148"/>
    </source>
</evidence>